<protein>
    <recommendedName>
        <fullName evidence="1">Luciferase domain-containing protein</fullName>
    </recommendedName>
</protein>
<feature type="domain" description="Luciferase" evidence="1">
    <location>
        <begin position="187"/>
        <end position="266"/>
    </location>
</feature>
<evidence type="ECO:0000259" key="1">
    <source>
        <dbReference type="Pfam" id="PF17648"/>
    </source>
</evidence>
<sequence length="278" mass="30487">MPITLTSVLRIPFPHPSTTQDRLTLALSAAALVVSTLILPAAYRDYKIFKSYGPGGLPNNALGWVVVRALFQPFGREMFSTDEYARRIAAAEGHGKGDDGFLILSEEQLGSRRGEGRPIVGPHVVPQRQLTQLPDKAVMEKFRTVFTAFGHRNHHLVKFQRSNMERHADGLFVADHLPVSGIAQTMRREIAHVHSGNDHSVHVVLAPADCIKVIEAGLGQRHAFSGTSAIGILSLGTRPDIPAEYVLIYAPRTEAEVETVMQIVSAGVKFMTGREDVR</sequence>
<dbReference type="PANTHER" id="PTHR38695:SF1">
    <property type="entry name" value="AMINO ACID PERMEASE_ SLC12A DOMAIN-CONTAINING PROTEIN"/>
    <property type="match status" value="1"/>
</dbReference>
<dbReference type="PANTHER" id="PTHR38695">
    <property type="entry name" value="AMINO ACID PERMEASE_ SLC12A DOMAIN-CONTAINING PROTEIN"/>
    <property type="match status" value="1"/>
</dbReference>
<evidence type="ECO:0000313" key="2">
    <source>
        <dbReference type="EMBL" id="KZN94546.1"/>
    </source>
</evidence>
<dbReference type="InterPro" id="IPR040841">
    <property type="entry name" value="Luciferase_dom"/>
</dbReference>
<organism evidence="2">
    <name type="scientific">Penicillium chrysogenum</name>
    <name type="common">Penicillium notatum</name>
    <dbReference type="NCBI Taxonomy" id="5076"/>
    <lineage>
        <taxon>Eukaryota</taxon>
        <taxon>Fungi</taxon>
        <taxon>Dikarya</taxon>
        <taxon>Ascomycota</taxon>
        <taxon>Pezizomycotina</taxon>
        <taxon>Eurotiomycetes</taxon>
        <taxon>Eurotiomycetidae</taxon>
        <taxon>Eurotiales</taxon>
        <taxon>Aspergillaceae</taxon>
        <taxon>Penicillium</taxon>
        <taxon>Penicillium chrysogenum species complex</taxon>
    </lineage>
</organism>
<accession>A0A167YUJ0</accession>
<dbReference type="EMBL" id="CM002798">
    <property type="protein sequence ID" value="KZN94546.1"/>
    <property type="molecule type" value="Genomic_DNA"/>
</dbReference>
<gene>
    <name evidence="2" type="ORF">EN45_047450</name>
</gene>
<proteinExistence type="predicted"/>
<dbReference type="InterPro" id="IPR048273">
    <property type="entry name" value="Luciferase"/>
</dbReference>
<dbReference type="Pfam" id="PF17648">
    <property type="entry name" value="Luciferase"/>
    <property type="match status" value="1"/>
</dbReference>
<dbReference type="Proteomes" id="UP000076449">
    <property type="component" value="Chromosome I"/>
</dbReference>
<dbReference type="AlphaFoldDB" id="A0A167YUJ0"/>
<reference evidence="2" key="1">
    <citation type="journal article" date="2014" name="Genome Announc.">
        <title>Complete sequencing and chromosome-scale genome assembly of the industrial progenitor strain P2niaD18 from the penicillin producer Penicillium chrysogenum.</title>
        <authorList>
            <person name="Specht T."/>
            <person name="Dahlmann T.A."/>
            <person name="Zadra I."/>
            <person name="Kurnsteiner H."/>
            <person name="Kuck U."/>
        </authorList>
    </citation>
    <scope>NUCLEOTIDE SEQUENCE [LARGE SCALE GENOMIC DNA]</scope>
    <source>
        <strain evidence="2">P2niaD18</strain>
    </source>
</reference>
<name>A0A167YUJ0_PENCH</name>
<dbReference type="PhylomeDB" id="A0A167YUJ0"/>